<name>A0A8J2J3J9_FUSEQ</name>
<evidence type="ECO:0000313" key="2">
    <source>
        <dbReference type="EMBL" id="CAG7559019.1"/>
    </source>
</evidence>
<reference evidence="2" key="1">
    <citation type="submission" date="2021-05" db="EMBL/GenBank/DDBJ databases">
        <authorList>
            <person name="Khan N."/>
        </authorList>
    </citation>
    <scope>NUCLEOTIDE SEQUENCE</scope>
</reference>
<dbReference type="Proteomes" id="UP000693738">
    <property type="component" value="Unassembled WGS sequence"/>
</dbReference>
<dbReference type="EMBL" id="CAJSTJ010000128">
    <property type="protein sequence ID" value="CAG7559019.1"/>
    <property type="molecule type" value="Genomic_DNA"/>
</dbReference>
<comment type="caution">
    <text evidence="2">The sequence shown here is derived from an EMBL/GenBank/DDBJ whole genome shotgun (WGS) entry which is preliminary data.</text>
</comment>
<protein>
    <submittedName>
        <fullName evidence="2">Uncharacterized protein</fullName>
    </submittedName>
</protein>
<feature type="compositionally biased region" description="Basic and acidic residues" evidence="1">
    <location>
        <begin position="70"/>
        <end position="79"/>
    </location>
</feature>
<sequence length="631" mass="70999">MSVRRSSRLAKAEATAPIEPELDQPPSPPQPKQNNKRKATVSDPAPKAAKVAKRTTKAASAVSKKKATKQSRDIPKTDRLSNLSPEMFSMVFNNIKDKASLNRLGKTCKTYYSLTAPVLYERISVAAMFHAHIAKAIRTLEPHLTIQQRKQLKKEGTYRGQKDLYPTDLKPDETPACAGHVKELVVGVVQAGKKHDYIVHRYMEEAMKNMKNVQVFEALCLTESMAESLAGYKKLQALSIDIQHLDFHPLRKIKNLQHLVISAGYQTDTVRSLLLNSRSTLKSLDVTSSHFEFLNKWDQVIKSKDQKHYLTSLESFTICSHGYEFGREHVRALTKAIDFVGLRELTIKSLPGNSPVLFRELVERFSNATSGSGVRLQSLAIHMPNRGLGVSDSQRQEATDVKCEFLSSFNTLKTLNIDDYGQYKLEVTENPELPSNLLPAILKHKNLEKLSISYNGIISGYQIPYLKPATVATILDNLPHLRDINIAPEEKDLDGLAEALSRGSNLEVIEFCCTDSWANSYLYNSKDPTKPLLHAVLKGFLAGAKLRDGEKFWWEDHSKVRRVIVNCQIYEIASKFGKGGKGISKPEKFTLPDYPEREVMFRNVNGLQPQTLHVGFDPHFTWVDKVSKDLD</sequence>
<proteinExistence type="predicted"/>
<evidence type="ECO:0000256" key="1">
    <source>
        <dbReference type="SAM" id="MobiDB-lite"/>
    </source>
</evidence>
<evidence type="ECO:0000313" key="3">
    <source>
        <dbReference type="Proteomes" id="UP000693738"/>
    </source>
</evidence>
<accession>A0A8J2J3J9</accession>
<dbReference type="AlphaFoldDB" id="A0A8J2J3J9"/>
<feature type="region of interest" description="Disordered" evidence="1">
    <location>
        <begin position="1"/>
        <end position="80"/>
    </location>
</feature>
<gene>
    <name evidence="2" type="ORF">FEQUK3_LOCUS4736</name>
</gene>
<organism evidence="2 3">
    <name type="scientific">Fusarium equiseti</name>
    <name type="common">Fusarium scirpi</name>
    <dbReference type="NCBI Taxonomy" id="61235"/>
    <lineage>
        <taxon>Eukaryota</taxon>
        <taxon>Fungi</taxon>
        <taxon>Dikarya</taxon>
        <taxon>Ascomycota</taxon>
        <taxon>Pezizomycotina</taxon>
        <taxon>Sordariomycetes</taxon>
        <taxon>Hypocreomycetidae</taxon>
        <taxon>Hypocreales</taxon>
        <taxon>Nectriaceae</taxon>
        <taxon>Fusarium</taxon>
        <taxon>Fusarium incarnatum-equiseti species complex</taxon>
    </lineage>
</organism>